<sequence>MGQKNAVIILIRNLHISKQSQKTQHTLFFPIIQASQESYVPAVLIAILGDNFMHSCFFQPSHSKKIRELELESLITAPHIMPKQNLRPIFHPLLHERAAMVYTTHNKLPTTHPMSITTLLTPPP</sequence>
<proteinExistence type="predicted"/>
<evidence type="ECO:0000313" key="1">
    <source>
        <dbReference type="EMBL" id="MBA4616181.1"/>
    </source>
</evidence>
<name>A0A7C9CDH0_OPUST</name>
<reference evidence="1" key="1">
    <citation type="journal article" date="2013" name="J. Plant Res.">
        <title>Effect of fungi and light on seed germination of three Opuntia species from semiarid lands of central Mexico.</title>
        <authorList>
            <person name="Delgado-Sanchez P."/>
            <person name="Jimenez-Bremont J.F."/>
            <person name="Guerrero-Gonzalez Mde L."/>
            <person name="Flores J."/>
        </authorList>
    </citation>
    <scope>NUCLEOTIDE SEQUENCE</scope>
    <source>
        <tissue evidence="1">Cladode</tissue>
    </source>
</reference>
<dbReference type="AlphaFoldDB" id="A0A7C9CDH0"/>
<protein>
    <submittedName>
        <fullName evidence="1">Uncharacterized protein</fullName>
    </submittedName>
</protein>
<reference evidence="1" key="2">
    <citation type="submission" date="2020-07" db="EMBL/GenBank/DDBJ databases">
        <authorList>
            <person name="Vera ALvarez R."/>
            <person name="Arias-Moreno D.M."/>
            <person name="Jimenez-Jacinto V."/>
            <person name="Jimenez-Bremont J.F."/>
            <person name="Swaminathan K."/>
            <person name="Moose S.P."/>
            <person name="Guerrero-Gonzalez M.L."/>
            <person name="Marino-Ramirez L."/>
            <person name="Landsman D."/>
            <person name="Rodriguez-Kessler M."/>
            <person name="Delgado-Sanchez P."/>
        </authorList>
    </citation>
    <scope>NUCLEOTIDE SEQUENCE</scope>
    <source>
        <tissue evidence="1">Cladode</tissue>
    </source>
</reference>
<organism evidence="1">
    <name type="scientific">Opuntia streptacantha</name>
    <name type="common">Prickly pear cactus</name>
    <name type="synonym">Opuntia cardona</name>
    <dbReference type="NCBI Taxonomy" id="393608"/>
    <lineage>
        <taxon>Eukaryota</taxon>
        <taxon>Viridiplantae</taxon>
        <taxon>Streptophyta</taxon>
        <taxon>Embryophyta</taxon>
        <taxon>Tracheophyta</taxon>
        <taxon>Spermatophyta</taxon>
        <taxon>Magnoliopsida</taxon>
        <taxon>eudicotyledons</taxon>
        <taxon>Gunneridae</taxon>
        <taxon>Pentapetalae</taxon>
        <taxon>Caryophyllales</taxon>
        <taxon>Cactineae</taxon>
        <taxon>Cactaceae</taxon>
        <taxon>Opuntioideae</taxon>
        <taxon>Opuntia</taxon>
    </lineage>
</organism>
<dbReference type="EMBL" id="GISG01010294">
    <property type="protein sequence ID" value="MBA4616180.1"/>
    <property type="molecule type" value="Transcribed_RNA"/>
</dbReference>
<dbReference type="EMBL" id="GISG01010295">
    <property type="protein sequence ID" value="MBA4616181.1"/>
    <property type="molecule type" value="Transcribed_RNA"/>
</dbReference>
<accession>A0A7C9CDH0</accession>